<keyword evidence="1 2" id="KW-0807">Transducer</keyword>
<protein>
    <submittedName>
        <fullName evidence="5">Methyl-accepting chemotaxis sensory transducer</fullName>
    </submittedName>
</protein>
<dbReference type="PROSITE" id="PS50111">
    <property type="entry name" value="CHEMOTAXIS_TRANSDUC_2"/>
    <property type="match status" value="1"/>
</dbReference>
<keyword evidence="6" id="KW-1185">Reference proteome</keyword>
<dbReference type="InterPro" id="IPR011644">
    <property type="entry name" value="Heme_NO-bd"/>
</dbReference>
<dbReference type="SMART" id="SM00283">
    <property type="entry name" value="MA"/>
    <property type="match status" value="1"/>
</dbReference>
<gene>
    <name evidence="5" type="ordered locus">Curi_c01430</name>
</gene>
<dbReference type="KEGG" id="cad:Curi_c01430"/>
<evidence type="ECO:0000256" key="1">
    <source>
        <dbReference type="ARBA" id="ARBA00023224"/>
    </source>
</evidence>
<dbReference type="Gene3D" id="3.90.1520.10">
    <property type="entry name" value="H-NOX domain"/>
    <property type="match status" value="1"/>
</dbReference>
<evidence type="ECO:0000256" key="2">
    <source>
        <dbReference type="PROSITE-ProRule" id="PRU00284"/>
    </source>
</evidence>
<dbReference type="AlphaFoldDB" id="K0ATP4"/>
<dbReference type="InterPro" id="IPR038158">
    <property type="entry name" value="H-NOX_domain_sf"/>
</dbReference>
<dbReference type="SUPFAM" id="SSF111126">
    <property type="entry name" value="Ligand-binding domain in the NO signalling and Golgi transport"/>
    <property type="match status" value="1"/>
</dbReference>
<evidence type="ECO:0000313" key="5">
    <source>
        <dbReference type="EMBL" id="AFS77223.1"/>
    </source>
</evidence>
<dbReference type="PANTHER" id="PTHR32089">
    <property type="entry name" value="METHYL-ACCEPTING CHEMOTAXIS PROTEIN MCPB"/>
    <property type="match status" value="1"/>
</dbReference>
<accession>K0ATP4</accession>
<dbReference type="GO" id="GO:0007165">
    <property type="term" value="P:signal transduction"/>
    <property type="evidence" value="ECO:0007669"/>
    <property type="project" value="UniProtKB-KW"/>
</dbReference>
<evidence type="ECO:0000313" key="6">
    <source>
        <dbReference type="Proteomes" id="UP000006094"/>
    </source>
</evidence>
<organism evidence="5 6">
    <name type="scientific">Gottschalkia acidurici (strain ATCC 7906 / DSM 604 / BCRC 14475 / CIP 104303 / KCTC 5404 / NCIMB 10678 / 9a)</name>
    <name type="common">Clostridium acidurici</name>
    <dbReference type="NCBI Taxonomy" id="1128398"/>
    <lineage>
        <taxon>Bacteria</taxon>
        <taxon>Bacillati</taxon>
        <taxon>Bacillota</taxon>
        <taxon>Tissierellia</taxon>
        <taxon>Tissierellales</taxon>
        <taxon>Gottschalkiaceae</taxon>
        <taxon>Gottschalkia</taxon>
    </lineage>
</organism>
<dbReference type="SUPFAM" id="SSF58104">
    <property type="entry name" value="Methyl-accepting chemotaxis protein (MCP) signaling domain"/>
    <property type="match status" value="1"/>
</dbReference>
<keyword evidence="3" id="KW-0175">Coiled coil</keyword>
<feature type="domain" description="Methyl-accepting transducer" evidence="4">
    <location>
        <begin position="314"/>
        <end position="564"/>
    </location>
</feature>
<dbReference type="Pfam" id="PF00015">
    <property type="entry name" value="MCPsignal"/>
    <property type="match status" value="1"/>
</dbReference>
<dbReference type="Proteomes" id="UP000006094">
    <property type="component" value="Chromosome"/>
</dbReference>
<dbReference type="STRING" id="1128398.Curi_c01430"/>
<feature type="coiled-coil region" evidence="3">
    <location>
        <begin position="455"/>
        <end position="500"/>
    </location>
</feature>
<dbReference type="GO" id="GO:0020037">
    <property type="term" value="F:heme binding"/>
    <property type="evidence" value="ECO:0007669"/>
    <property type="project" value="InterPro"/>
</dbReference>
<dbReference type="HOGENOM" id="CLU_000445_107_18_9"/>
<evidence type="ECO:0000256" key="3">
    <source>
        <dbReference type="SAM" id="Coils"/>
    </source>
</evidence>
<dbReference type="GO" id="GO:0016020">
    <property type="term" value="C:membrane"/>
    <property type="evidence" value="ECO:0007669"/>
    <property type="project" value="InterPro"/>
</dbReference>
<dbReference type="eggNOG" id="COG0840">
    <property type="taxonomic scope" value="Bacteria"/>
</dbReference>
<dbReference type="OrthoDB" id="1660488at2"/>
<dbReference type="InterPro" id="IPR024096">
    <property type="entry name" value="NO_sig/Golgi_transp_ligand-bd"/>
</dbReference>
<dbReference type="Gene3D" id="1.10.287.950">
    <property type="entry name" value="Methyl-accepting chemotaxis protein"/>
    <property type="match status" value="1"/>
</dbReference>
<dbReference type="EMBL" id="CP003326">
    <property type="protein sequence ID" value="AFS77223.1"/>
    <property type="molecule type" value="Genomic_DNA"/>
</dbReference>
<dbReference type="PANTHER" id="PTHR32089:SF112">
    <property type="entry name" value="LYSOZYME-LIKE PROTEIN-RELATED"/>
    <property type="match status" value="1"/>
</dbReference>
<proteinExistence type="predicted"/>
<dbReference type="Pfam" id="PF07700">
    <property type="entry name" value="HNOB"/>
    <property type="match status" value="1"/>
</dbReference>
<reference evidence="5 6" key="1">
    <citation type="journal article" date="2012" name="PLoS ONE">
        <title>The purine-utilizing bacterium Clostridium acidurici 9a: a genome-guided metabolic reconsideration.</title>
        <authorList>
            <person name="Hartwich K."/>
            <person name="Poehlein A."/>
            <person name="Daniel R."/>
        </authorList>
    </citation>
    <scope>NUCLEOTIDE SEQUENCE [LARGE SCALE GENOMIC DNA]</scope>
    <source>
        <strain evidence="6">ATCC 7906 / DSM 604 / BCRC 14475 / CIP 104303 / KCTC 5404 / NCIMB 10678 / 9a</strain>
    </source>
</reference>
<sequence length="600" mass="67158">MKGTMVSVWVKTSRKLYGDDLIDEALNSVNISSDKVFKPTEDIDDSSAKGIVTYISKKIGKSEYDTWKEIGIDNVITFAEDYPAFFKQKNLYSFLKSMYDVHMVIASRIPGARPPILHVNPVSDHVAEMSYESKRGMFAYFHGMLEGAARYFKENINIETVEKTDSFTKILITFSNQIYFHKSYSVNKFFSLGFIKSLETKVAIMSLVFLGVPSIIISKVLDNGIGSLITIILSIIVPFLATKVLNSPLDIIFSQLNDLKERKFSVDTEISTNDEFEDLNKLISKYKDVVKSDFVGFKGLTDELNVFSDRFNETSLNMSHISKDISSVVEEVAHVAVNQAEETEGSAYLLNNNISTLNKIVEDENKSKDDLESTVERINKDYENLKFTSANLDNILTEFSEVKENSIDLQQKAQDVTKIVEAVERIADQTNLLALNAAIEAARAGEFGKGFAVVAEEIRDLAEESKSAVKNINDNLVSFINDIDSMVKQIESQYVVLEDENGKLSDVADSNYETVKSIKNVSNSIIDMINQLTHETDSINKVSLSIESLAAIAEENSASSEEVSSSVSTFTHELGKMMEDISEFKRVSETFKGDLEKYNL</sequence>
<dbReference type="PATRIC" id="fig|1128398.3.peg.143"/>
<name>K0ATP4_GOTA9</name>
<dbReference type="InterPro" id="IPR004089">
    <property type="entry name" value="MCPsignal_dom"/>
</dbReference>
<evidence type="ECO:0000259" key="4">
    <source>
        <dbReference type="PROSITE" id="PS50111"/>
    </source>
</evidence>
<feature type="coiled-coil region" evidence="3">
    <location>
        <begin position="361"/>
        <end position="388"/>
    </location>
</feature>
<dbReference type="RefSeq" id="WP_014966360.1">
    <property type="nucleotide sequence ID" value="NC_018664.1"/>
</dbReference>